<dbReference type="CDD" id="cd00865">
    <property type="entry name" value="PEBP_bact_arch"/>
    <property type="match status" value="1"/>
</dbReference>
<evidence type="ECO:0000313" key="1">
    <source>
        <dbReference type="EMBL" id="OSO90976.1"/>
    </source>
</evidence>
<dbReference type="Gene3D" id="3.90.280.10">
    <property type="entry name" value="PEBP-like"/>
    <property type="match status" value="1"/>
</dbReference>
<dbReference type="Pfam" id="PF01161">
    <property type="entry name" value="PBP"/>
    <property type="match status" value="1"/>
</dbReference>
<dbReference type="RefSeq" id="WP_085728231.1">
    <property type="nucleotide sequence ID" value="NZ_NBYN01000042.1"/>
</dbReference>
<dbReference type="EMBL" id="NBYN01000042">
    <property type="protein sequence ID" value="OSO90976.1"/>
    <property type="molecule type" value="Genomic_DNA"/>
</dbReference>
<sequence length="161" mass="17996">MKLTSSSFVDHGLIPIKYTCDGENISPPLVWDEVPPETVSLSLIMDDPDAPGKTFVHWVVYDIPPTINQLSENIISSHHIPGGGMQGKNDFDILGYGGPCPPRGIHRYFFHLYALDKQLHFSAGVTKNDIMVAMRNHVLANAQLMGKYQRERAIPYASNYK</sequence>
<dbReference type="InterPro" id="IPR008914">
    <property type="entry name" value="PEBP"/>
</dbReference>
<dbReference type="PANTHER" id="PTHR30289:SF1">
    <property type="entry name" value="PEBP (PHOSPHATIDYLETHANOLAMINE-BINDING PROTEIN) FAMILY PROTEIN"/>
    <property type="match status" value="1"/>
</dbReference>
<dbReference type="InterPro" id="IPR005247">
    <property type="entry name" value="YbhB_YbcL/LppC-like"/>
</dbReference>
<proteinExistence type="predicted"/>
<dbReference type="PANTHER" id="PTHR30289">
    <property type="entry name" value="UNCHARACTERIZED PROTEIN YBCL-RELATED"/>
    <property type="match status" value="1"/>
</dbReference>
<dbReference type="Proteomes" id="UP000192997">
    <property type="component" value="Unassembled WGS sequence"/>
</dbReference>
<organism evidence="1 2">
    <name type="scientific">Cylindrospermopsis raciborskii CENA303</name>
    <dbReference type="NCBI Taxonomy" id="1170769"/>
    <lineage>
        <taxon>Bacteria</taxon>
        <taxon>Bacillati</taxon>
        <taxon>Cyanobacteriota</taxon>
        <taxon>Cyanophyceae</taxon>
        <taxon>Nostocales</taxon>
        <taxon>Aphanizomenonaceae</taxon>
        <taxon>Cylindrospermopsis</taxon>
    </lineage>
</organism>
<reference evidence="2" key="1">
    <citation type="submission" date="2017-04" db="EMBL/GenBank/DDBJ databases">
        <authorList>
            <person name="Abreu V.A."/>
            <person name="Popin R.V."/>
            <person name="Rigonato J."/>
            <person name="Andreote A.P."/>
            <person name="Schaker P.C."/>
            <person name="Hoff-Risseti C."/>
            <person name="Alvarenga D.O."/>
            <person name="Varani A.M."/>
            <person name="Fiore M.F."/>
        </authorList>
    </citation>
    <scope>NUCLEOTIDE SEQUENCE [LARGE SCALE GENOMIC DNA]</scope>
    <source>
        <strain evidence="2">CENA303</strain>
    </source>
</reference>
<gene>
    <name evidence="1" type="ORF">B7O87_08405</name>
</gene>
<dbReference type="AlphaFoldDB" id="A0A1X4G7G0"/>
<dbReference type="InterPro" id="IPR036610">
    <property type="entry name" value="PEBP-like_sf"/>
</dbReference>
<dbReference type="NCBIfam" id="TIGR00481">
    <property type="entry name" value="YbhB/YbcL family Raf kinase inhibitor-like protein"/>
    <property type="match status" value="1"/>
</dbReference>
<comment type="caution">
    <text evidence="1">The sequence shown here is derived from an EMBL/GenBank/DDBJ whole genome shotgun (WGS) entry which is preliminary data.</text>
</comment>
<accession>A0A1X4G7G0</accession>
<protein>
    <recommendedName>
        <fullName evidence="3">Phosphatidylethanolamine-binding protein</fullName>
    </recommendedName>
</protein>
<name>A0A1X4G7G0_9CYAN</name>
<evidence type="ECO:0008006" key="3">
    <source>
        <dbReference type="Google" id="ProtNLM"/>
    </source>
</evidence>
<dbReference type="SUPFAM" id="SSF49777">
    <property type="entry name" value="PEBP-like"/>
    <property type="match status" value="1"/>
</dbReference>
<evidence type="ECO:0000313" key="2">
    <source>
        <dbReference type="Proteomes" id="UP000192997"/>
    </source>
</evidence>